<keyword evidence="10 11" id="KW-0472">Membrane</keyword>
<gene>
    <name evidence="14" type="ORF">Mth01_06930</name>
</gene>
<dbReference type="InterPro" id="IPR003594">
    <property type="entry name" value="HATPase_dom"/>
</dbReference>
<dbReference type="Pfam" id="PF00512">
    <property type="entry name" value="HisKA"/>
    <property type="match status" value="1"/>
</dbReference>
<evidence type="ECO:0000256" key="11">
    <source>
        <dbReference type="SAM" id="Phobius"/>
    </source>
</evidence>
<comment type="catalytic activity">
    <reaction evidence="1">
        <text>ATP + protein L-histidine = ADP + protein N-phospho-L-histidine.</text>
        <dbReference type="EC" id="2.7.13.3"/>
    </reaction>
</comment>
<organism evidence="14 15">
    <name type="scientific">Sphaerimonospora thailandensis</name>
    <dbReference type="NCBI Taxonomy" id="795644"/>
    <lineage>
        <taxon>Bacteria</taxon>
        <taxon>Bacillati</taxon>
        <taxon>Actinomycetota</taxon>
        <taxon>Actinomycetes</taxon>
        <taxon>Streptosporangiales</taxon>
        <taxon>Streptosporangiaceae</taxon>
        <taxon>Sphaerimonospora</taxon>
    </lineage>
</organism>
<feature type="transmembrane region" description="Helical" evidence="11">
    <location>
        <begin position="160"/>
        <end position="180"/>
    </location>
</feature>
<dbReference type="InterPro" id="IPR003661">
    <property type="entry name" value="HisK_dim/P_dom"/>
</dbReference>
<evidence type="ECO:0000256" key="6">
    <source>
        <dbReference type="ARBA" id="ARBA00022692"/>
    </source>
</evidence>
<keyword evidence="4" id="KW-0597">Phosphoprotein</keyword>
<evidence type="ECO:0000259" key="13">
    <source>
        <dbReference type="PROSITE" id="PS50885"/>
    </source>
</evidence>
<keyword evidence="9" id="KW-0902">Two-component regulatory system</keyword>
<sequence length="485" mass="51355">MSLPWLRVPSLRARLTLIATAAAALVLLPAGIIADIVVRDAVTDRIWDDSLSTASRIAAEVRAGQLPDPVPTNENGINLIEVVTSDGRVVATSTAARALRRLSPLRPASDIKVSRATSCSPPHGDCVYITAVKVSPEADSDMVYAGRVTPAVLGTRLPELGLFVAILLLCGGVAWTAWLVSGRALRPVEAIRSELREVAPTNPGCRVPEPPGDDEIAKLARTANDALARLERSIQQQRQFAADASHELRTPIAGIRAQLESARLHPEDTEEAVEAALRDTGRLEAIVADLLLLARIGTAPSTVREHLDLGELLTAEVRGRPPMHVLAGRGVMVSGLRGQLSRVVANLLDNAERHAATRVHAEVGRVGDDSGEHAMLSVFNDGEPIPEADRERIFERFYRRDTARSRTHGGTGLGLAIAREVVESHGGAIRVECEDAGVRFVIRLPLSPEMTPDAGSDAAHSSAHGSAAGVYAGGGGISRPGAQAG</sequence>
<feature type="domain" description="HAMP" evidence="13">
    <location>
        <begin position="182"/>
        <end position="235"/>
    </location>
</feature>
<evidence type="ECO:0000256" key="1">
    <source>
        <dbReference type="ARBA" id="ARBA00000085"/>
    </source>
</evidence>
<keyword evidence="5" id="KW-0808">Transferase</keyword>
<dbReference type="GO" id="GO:0000155">
    <property type="term" value="F:phosphorelay sensor kinase activity"/>
    <property type="evidence" value="ECO:0007669"/>
    <property type="project" value="InterPro"/>
</dbReference>
<evidence type="ECO:0000256" key="7">
    <source>
        <dbReference type="ARBA" id="ARBA00022777"/>
    </source>
</evidence>
<keyword evidence="8 11" id="KW-1133">Transmembrane helix</keyword>
<evidence type="ECO:0000259" key="12">
    <source>
        <dbReference type="PROSITE" id="PS50109"/>
    </source>
</evidence>
<dbReference type="SMART" id="SM00387">
    <property type="entry name" value="HATPase_c"/>
    <property type="match status" value="1"/>
</dbReference>
<dbReference type="GO" id="GO:0005886">
    <property type="term" value="C:plasma membrane"/>
    <property type="evidence" value="ECO:0007669"/>
    <property type="project" value="UniProtKB-SubCell"/>
</dbReference>
<protein>
    <recommendedName>
        <fullName evidence="3">histidine kinase</fullName>
        <ecNumber evidence="3">2.7.13.3</ecNumber>
    </recommendedName>
</protein>
<comment type="caution">
    <text evidence="14">The sequence shown here is derived from an EMBL/GenBank/DDBJ whole genome shotgun (WGS) entry which is preliminary data.</text>
</comment>
<dbReference type="CDD" id="cd00075">
    <property type="entry name" value="HATPase"/>
    <property type="match status" value="1"/>
</dbReference>
<keyword evidence="15" id="KW-1185">Reference proteome</keyword>
<evidence type="ECO:0000256" key="9">
    <source>
        <dbReference type="ARBA" id="ARBA00023012"/>
    </source>
</evidence>
<dbReference type="Proteomes" id="UP000610966">
    <property type="component" value="Unassembled WGS sequence"/>
</dbReference>
<dbReference type="PANTHER" id="PTHR45436:SF5">
    <property type="entry name" value="SENSOR HISTIDINE KINASE TRCS"/>
    <property type="match status" value="1"/>
</dbReference>
<name>A0A8J3R4S4_9ACTN</name>
<dbReference type="CDD" id="cd00082">
    <property type="entry name" value="HisKA"/>
    <property type="match status" value="1"/>
</dbReference>
<evidence type="ECO:0000256" key="5">
    <source>
        <dbReference type="ARBA" id="ARBA00022679"/>
    </source>
</evidence>
<dbReference type="InterPro" id="IPR003660">
    <property type="entry name" value="HAMP_dom"/>
</dbReference>
<keyword evidence="6 11" id="KW-0812">Transmembrane</keyword>
<dbReference type="PANTHER" id="PTHR45436">
    <property type="entry name" value="SENSOR HISTIDINE KINASE YKOH"/>
    <property type="match status" value="1"/>
</dbReference>
<reference evidence="14" key="1">
    <citation type="submission" date="2021-01" db="EMBL/GenBank/DDBJ databases">
        <title>Whole genome shotgun sequence of Sphaerimonospora thailandensis NBRC 107569.</title>
        <authorList>
            <person name="Komaki H."/>
            <person name="Tamura T."/>
        </authorList>
    </citation>
    <scope>NUCLEOTIDE SEQUENCE</scope>
    <source>
        <strain evidence="14">NBRC 107569</strain>
    </source>
</reference>
<dbReference type="PRINTS" id="PR00344">
    <property type="entry name" value="BCTRLSENSOR"/>
</dbReference>
<dbReference type="RefSeq" id="WP_204011102.1">
    <property type="nucleotide sequence ID" value="NZ_BOOG01000008.1"/>
</dbReference>
<dbReference type="EC" id="2.7.13.3" evidence="3"/>
<dbReference type="EMBL" id="BOOG01000008">
    <property type="protein sequence ID" value="GIH68440.1"/>
    <property type="molecule type" value="Genomic_DNA"/>
</dbReference>
<evidence type="ECO:0000256" key="4">
    <source>
        <dbReference type="ARBA" id="ARBA00022553"/>
    </source>
</evidence>
<keyword evidence="7" id="KW-0418">Kinase</keyword>
<dbReference type="InterPro" id="IPR005467">
    <property type="entry name" value="His_kinase_dom"/>
</dbReference>
<evidence type="ECO:0000313" key="15">
    <source>
        <dbReference type="Proteomes" id="UP000610966"/>
    </source>
</evidence>
<evidence type="ECO:0000313" key="14">
    <source>
        <dbReference type="EMBL" id="GIH68440.1"/>
    </source>
</evidence>
<dbReference type="Gene3D" id="1.10.287.130">
    <property type="match status" value="1"/>
</dbReference>
<dbReference type="Pfam" id="PF02518">
    <property type="entry name" value="HATPase_c"/>
    <property type="match status" value="1"/>
</dbReference>
<comment type="subcellular location">
    <subcellularLocation>
        <location evidence="2">Cell membrane</location>
    </subcellularLocation>
</comment>
<dbReference type="SUPFAM" id="SSF47384">
    <property type="entry name" value="Homodimeric domain of signal transducing histidine kinase"/>
    <property type="match status" value="1"/>
</dbReference>
<dbReference type="PROSITE" id="PS50109">
    <property type="entry name" value="HIS_KIN"/>
    <property type="match status" value="1"/>
</dbReference>
<feature type="domain" description="Histidine kinase" evidence="12">
    <location>
        <begin position="243"/>
        <end position="448"/>
    </location>
</feature>
<dbReference type="SMART" id="SM00388">
    <property type="entry name" value="HisKA"/>
    <property type="match status" value="1"/>
</dbReference>
<dbReference type="Gene3D" id="3.30.565.10">
    <property type="entry name" value="Histidine kinase-like ATPase, C-terminal domain"/>
    <property type="match status" value="1"/>
</dbReference>
<evidence type="ECO:0000256" key="8">
    <source>
        <dbReference type="ARBA" id="ARBA00022989"/>
    </source>
</evidence>
<accession>A0A8J3R4S4</accession>
<dbReference type="SUPFAM" id="SSF55874">
    <property type="entry name" value="ATPase domain of HSP90 chaperone/DNA topoisomerase II/histidine kinase"/>
    <property type="match status" value="1"/>
</dbReference>
<evidence type="ECO:0000256" key="3">
    <source>
        <dbReference type="ARBA" id="ARBA00012438"/>
    </source>
</evidence>
<dbReference type="AlphaFoldDB" id="A0A8J3R4S4"/>
<dbReference type="SMART" id="SM00304">
    <property type="entry name" value="HAMP"/>
    <property type="match status" value="1"/>
</dbReference>
<dbReference type="InterPro" id="IPR050428">
    <property type="entry name" value="TCS_sensor_his_kinase"/>
</dbReference>
<evidence type="ECO:0000256" key="2">
    <source>
        <dbReference type="ARBA" id="ARBA00004236"/>
    </source>
</evidence>
<dbReference type="InterPro" id="IPR036097">
    <property type="entry name" value="HisK_dim/P_sf"/>
</dbReference>
<dbReference type="InterPro" id="IPR036890">
    <property type="entry name" value="HATPase_C_sf"/>
</dbReference>
<evidence type="ECO:0000256" key="10">
    <source>
        <dbReference type="ARBA" id="ARBA00023136"/>
    </source>
</evidence>
<proteinExistence type="predicted"/>
<dbReference type="PROSITE" id="PS50885">
    <property type="entry name" value="HAMP"/>
    <property type="match status" value="1"/>
</dbReference>
<dbReference type="InterPro" id="IPR004358">
    <property type="entry name" value="Sig_transdc_His_kin-like_C"/>
</dbReference>